<dbReference type="InterPro" id="IPR010181">
    <property type="entry name" value="CGCAxxGCC_motif"/>
</dbReference>
<dbReference type="RefSeq" id="WP_075819705.1">
    <property type="nucleotide sequence ID" value="NZ_CAJUTZ010000050.1"/>
</dbReference>
<sequence>MNSLTDIVRTNYKEHGLNCSESIIRGANEFYHLNLHDEDMKMLSGFGSGMYVGSVCGALVACNAVISKLIVSDKAHSHLDALRPSSALLHQNFRQAANHSDCAKIKPNFYSKEEKCLKTVTMASEVLEKTISELVDQGLIHLDLQD</sequence>
<evidence type="ECO:0000313" key="2">
    <source>
        <dbReference type="Proteomes" id="UP000186341"/>
    </source>
</evidence>
<dbReference type="EMBL" id="MPJW01000140">
    <property type="protein sequence ID" value="OLU39173.1"/>
    <property type="molecule type" value="Genomic_DNA"/>
</dbReference>
<dbReference type="GeneID" id="82202967"/>
<name>A0A1U7NFM7_9FIRM</name>
<reference evidence="1 2" key="1">
    <citation type="submission" date="2016-11" db="EMBL/GenBank/DDBJ databases">
        <title>Description of two novel members of the family Erysipelotrichaceae: Ileibacterium lipovorans gen. nov., sp. nov. and Dubosiella newyorkensis, gen. nov., sp. nov.</title>
        <authorList>
            <person name="Cox L.M."/>
            <person name="Sohn J."/>
            <person name="Tyrrell K.L."/>
            <person name="Citron D.M."/>
            <person name="Lawson P.A."/>
            <person name="Patel N.B."/>
            <person name="Iizumi T."/>
            <person name="Perez-Perez G.I."/>
            <person name="Goldstein E.J."/>
            <person name="Blaser M.J."/>
        </authorList>
    </citation>
    <scope>NUCLEOTIDE SEQUENCE [LARGE SCALE GENOMIC DNA]</scope>
    <source>
        <strain evidence="1 2">NYU-BL-A3</strain>
    </source>
</reference>
<dbReference type="OrthoDB" id="45689at2"/>
<proteinExistence type="predicted"/>
<evidence type="ECO:0000313" key="1">
    <source>
        <dbReference type="EMBL" id="OLU39173.1"/>
    </source>
</evidence>
<protein>
    <recommendedName>
        <fullName evidence="3">C_GCAxxG_C_C family protein</fullName>
    </recommendedName>
</protein>
<keyword evidence="2" id="KW-1185">Reference proteome</keyword>
<gene>
    <name evidence="1" type="ORF">BO222_07145</name>
</gene>
<evidence type="ECO:0008006" key="3">
    <source>
        <dbReference type="Google" id="ProtNLM"/>
    </source>
</evidence>
<dbReference type="Pfam" id="PF09719">
    <property type="entry name" value="C_GCAxxG_C_C"/>
    <property type="match status" value="1"/>
</dbReference>
<organism evidence="1 2">
    <name type="scientific">Ileibacterium valens</name>
    <dbReference type="NCBI Taxonomy" id="1862668"/>
    <lineage>
        <taxon>Bacteria</taxon>
        <taxon>Bacillati</taxon>
        <taxon>Bacillota</taxon>
        <taxon>Erysipelotrichia</taxon>
        <taxon>Erysipelotrichales</taxon>
        <taxon>Erysipelotrichaceae</taxon>
        <taxon>Ileibacterium</taxon>
    </lineage>
</organism>
<dbReference type="NCBIfam" id="TIGR01909">
    <property type="entry name" value="C_GCAxxG_C_C"/>
    <property type="match status" value="1"/>
</dbReference>
<dbReference type="Proteomes" id="UP000186341">
    <property type="component" value="Unassembled WGS sequence"/>
</dbReference>
<comment type="caution">
    <text evidence="1">The sequence shown here is derived from an EMBL/GenBank/DDBJ whole genome shotgun (WGS) entry which is preliminary data.</text>
</comment>
<accession>A0A1U7NFM7</accession>
<dbReference type="AlphaFoldDB" id="A0A1U7NFM7"/>